<dbReference type="EMBL" id="JAQIZT010000017">
    <property type="protein sequence ID" value="KAJ6960180.1"/>
    <property type="molecule type" value="Genomic_DNA"/>
</dbReference>
<reference evidence="3" key="1">
    <citation type="journal article" date="2023" name="Mol. Ecol. Resour.">
        <title>Chromosome-level genome assembly of a triploid poplar Populus alba 'Berolinensis'.</title>
        <authorList>
            <person name="Chen S."/>
            <person name="Yu Y."/>
            <person name="Wang X."/>
            <person name="Wang S."/>
            <person name="Zhang T."/>
            <person name="Zhou Y."/>
            <person name="He R."/>
            <person name="Meng N."/>
            <person name="Wang Y."/>
            <person name="Liu W."/>
            <person name="Liu Z."/>
            <person name="Liu J."/>
            <person name="Guo Q."/>
            <person name="Huang H."/>
            <person name="Sederoff R.R."/>
            <person name="Wang G."/>
            <person name="Qu G."/>
            <person name="Chen S."/>
        </authorList>
    </citation>
    <scope>NUCLEOTIDE SEQUENCE</scope>
    <source>
        <strain evidence="3">SC-2020</strain>
    </source>
</reference>
<dbReference type="GO" id="GO:0016747">
    <property type="term" value="F:acyltransferase activity, transferring groups other than amino-acyl groups"/>
    <property type="evidence" value="ECO:0007669"/>
    <property type="project" value="UniProtKB-ARBA"/>
</dbReference>
<sequence length="283" mass="31234">MAIHHAMLDGKSVSMFLNTWAYLCKHNKNERSLLLLPELRPSFDRSGLQDSFGLESAYLKQWEATIIPGSELNSRSLKLMPDLGVPSNLGLNSGKQLHLSTYVITCAYVSVCLVKARGGDDNRKVYYVCSVDCRSRLQPPLPQNYFGNCVAVHHMVAEAKAFMEENGVAIVAEKLSDLINGLENGLFQGAKERLVMLRGLGQEVQKFGVAGSTRLGFYGLDFGWGNVEKAEITSIDRTRGFSMMEFGDVSSGGIEIGVVLVRQEMERFASLFVNGLKGLQSRL</sequence>
<evidence type="ECO:0000256" key="1">
    <source>
        <dbReference type="ARBA" id="ARBA00022679"/>
    </source>
</evidence>
<dbReference type="SUPFAM" id="SSF52777">
    <property type="entry name" value="CoA-dependent acyltransferases"/>
    <property type="match status" value="1"/>
</dbReference>
<keyword evidence="2" id="KW-0012">Acyltransferase</keyword>
<proteinExistence type="predicted"/>
<protein>
    <submittedName>
        <fullName evidence="3">Malonyl-CoA:anthocyanidin 5-O-glucoside-6''-O-malonyltransferase-like</fullName>
    </submittedName>
</protein>
<dbReference type="AlphaFoldDB" id="A0AAD6LGA4"/>
<dbReference type="Proteomes" id="UP001164929">
    <property type="component" value="Chromosome 17"/>
</dbReference>
<comment type="caution">
    <text evidence="3">The sequence shown here is derived from an EMBL/GenBank/DDBJ whole genome shotgun (WGS) entry which is preliminary data.</text>
</comment>
<accession>A0AAD6LGA4</accession>
<dbReference type="PANTHER" id="PTHR31625">
    <property type="match status" value="1"/>
</dbReference>
<organism evidence="3 4">
    <name type="scientific">Populus alba x Populus x berolinensis</name>
    <dbReference type="NCBI Taxonomy" id="444605"/>
    <lineage>
        <taxon>Eukaryota</taxon>
        <taxon>Viridiplantae</taxon>
        <taxon>Streptophyta</taxon>
        <taxon>Embryophyta</taxon>
        <taxon>Tracheophyta</taxon>
        <taxon>Spermatophyta</taxon>
        <taxon>Magnoliopsida</taxon>
        <taxon>eudicotyledons</taxon>
        <taxon>Gunneridae</taxon>
        <taxon>Pentapetalae</taxon>
        <taxon>rosids</taxon>
        <taxon>fabids</taxon>
        <taxon>Malpighiales</taxon>
        <taxon>Salicaceae</taxon>
        <taxon>Saliceae</taxon>
        <taxon>Populus</taxon>
    </lineage>
</organism>
<evidence type="ECO:0000313" key="4">
    <source>
        <dbReference type="Proteomes" id="UP001164929"/>
    </source>
</evidence>
<gene>
    <name evidence="3" type="ORF">NC653_038271</name>
</gene>
<evidence type="ECO:0000256" key="2">
    <source>
        <dbReference type="ARBA" id="ARBA00023315"/>
    </source>
</evidence>
<dbReference type="InterPro" id="IPR023213">
    <property type="entry name" value="CAT-like_dom_sf"/>
</dbReference>
<keyword evidence="4" id="KW-1185">Reference proteome</keyword>
<dbReference type="InterPro" id="IPR051504">
    <property type="entry name" value="Plant_metabolite_acyltrans"/>
</dbReference>
<dbReference type="Pfam" id="PF02458">
    <property type="entry name" value="Transferase"/>
    <property type="match status" value="1"/>
</dbReference>
<name>A0AAD6LGA4_9ROSI</name>
<dbReference type="Gene3D" id="3.30.559.10">
    <property type="entry name" value="Chloramphenicol acetyltransferase-like domain"/>
    <property type="match status" value="2"/>
</dbReference>
<evidence type="ECO:0000313" key="3">
    <source>
        <dbReference type="EMBL" id="KAJ6960180.1"/>
    </source>
</evidence>
<keyword evidence="1" id="KW-0808">Transferase</keyword>